<dbReference type="KEGG" id="moy:CVS54_03700"/>
<dbReference type="AlphaFoldDB" id="A0A3S9WQP9"/>
<dbReference type="RefSeq" id="WP_127012839.1">
    <property type="nucleotide sequence ID" value="NZ_CP031422.1"/>
</dbReference>
<evidence type="ECO:0000313" key="3">
    <source>
        <dbReference type="EMBL" id="AZS42337.1"/>
    </source>
</evidence>
<sequence length="373" mass="39452">MDILDTVREMKPTYPTSPQAPRRALHQAIAQSRRRRPLGRIIGISLAGTAVAAVAVAASVLIPPGVVGQPPAASASTYLNETAASIRSAAAQPVQVTMATRHLRLVGGRNEQSPPFGSFRTDATGAVVTESAVTYLHAADGSSSQTSHTELHATETYGDATAVHRVWTSYYGSSFPIGAEPLTVRDVDVDAPPIGELPVSTTDFPSDPAAFLAAWTTGMEDQLIAAKAEAARMPMDGEPESNGLYASIEERLDIPAAEHMLNELGHSVPILSASPEYRATFLEALALADGMAVENDASADKILVYETDDARFRLTVNPPTGSILRIEKFLLRVPPGPGNVSIEDTTPVEVGSASFLPKEIPDFAVTFTTEPVG</sequence>
<proteinExistence type="predicted"/>
<feature type="compositionally biased region" description="Basic and acidic residues" evidence="1">
    <location>
        <begin position="1"/>
        <end position="11"/>
    </location>
</feature>
<keyword evidence="2" id="KW-0812">Transmembrane</keyword>
<protein>
    <recommendedName>
        <fullName evidence="5">CU044_5270 family protein</fullName>
    </recommendedName>
</protein>
<evidence type="ECO:0000256" key="1">
    <source>
        <dbReference type="SAM" id="MobiDB-lite"/>
    </source>
</evidence>
<dbReference type="EMBL" id="CP031422">
    <property type="protein sequence ID" value="AZS42337.1"/>
    <property type="molecule type" value="Genomic_DNA"/>
</dbReference>
<evidence type="ECO:0008006" key="5">
    <source>
        <dbReference type="Google" id="ProtNLM"/>
    </source>
</evidence>
<keyword evidence="2" id="KW-0472">Membrane</keyword>
<reference evidence="3 4" key="1">
    <citation type="submission" date="2018-08" db="EMBL/GenBank/DDBJ databases">
        <title>Microbacterium oxydans strain HG3.</title>
        <authorList>
            <person name="ORTET P."/>
        </authorList>
    </citation>
    <scope>NUCLEOTIDE SEQUENCE [LARGE SCALE GENOMIC DNA]</scope>
    <source>
        <strain evidence="3 4">HG3</strain>
    </source>
</reference>
<evidence type="ECO:0000313" key="4">
    <source>
        <dbReference type="Proteomes" id="UP000274841"/>
    </source>
</evidence>
<gene>
    <name evidence="3" type="ORF">CVS54_03700</name>
</gene>
<evidence type="ECO:0000256" key="2">
    <source>
        <dbReference type="SAM" id="Phobius"/>
    </source>
</evidence>
<organism evidence="3 4">
    <name type="scientific">Microbacterium oxydans</name>
    <dbReference type="NCBI Taxonomy" id="82380"/>
    <lineage>
        <taxon>Bacteria</taxon>
        <taxon>Bacillati</taxon>
        <taxon>Actinomycetota</taxon>
        <taxon>Actinomycetes</taxon>
        <taxon>Micrococcales</taxon>
        <taxon>Microbacteriaceae</taxon>
        <taxon>Microbacterium</taxon>
    </lineage>
</organism>
<keyword evidence="2" id="KW-1133">Transmembrane helix</keyword>
<accession>A0A3S9WQP9</accession>
<dbReference type="Proteomes" id="UP000274841">
    <property type="component" value="Chromosome"/>
</dbReference>
<name>A0A3S9WQP9_9MICO</name>
<feature type="region of interest" description="Disordered" evidence="1">
    <location>
        <begin position="1"/>
        <end position="23"/>
    </location>
</feature>
<feature type="transmembrane region" description="Helical" evidence="2">
    <location>
        <begin position="41"/>
        <end position="62"/>
    </location>
</feature>